<evidence type="ECO:0000313" key="2">
    <source>
        <dbReference type="EMBL" id="MCQ4045080.1"/>
    </source>
</evidence>
<dbReference type="Proteomes" id="UP001206206">
    <property type="component" value="Unassembled WGS sequence"/>
</dbReference>
<dbReference type="EMBL" id="JANFNH010000031">
    <property type="protein sequence ID" value="MCQ4044706.1"/>
    <property type="molecule type" value="Genomic_DNA"/>
</dbReference>
<evidence type="ECO:0000313" key="3">
    <source>
        <dbReference type="Proteomes" id="UP001206206"/>
    </source>
</evidence>
<accession>A0ABT1PH71</accession>
<sequence length="17" mass="1913">MLRNGLRLLGVSAPERM</sequence>
<dbReference type="EMBL" id="JANFNH010000037">
    <property type="protein sequence ID" value="MCQ4045080.1"/>
    <property type="molecule type" value="Genomic_DNA"/>
</dbReference>
<comment type="caution">
    <text evidence="1">The sequence shown here is derived from an EMBL/GenBank/DDBJ whole genome shotgun (WGS) entry which is preliminary data.</text>
</comment>
<organism evidence="1 3">
    <name type="scientific">Streptantibioticus rubrisoli</name>
    <dbReference type="NCBI Taxonomy" id="1387313"/>
    <lineage>
        <taxon>Bacteria</taxon>
        <taxon>Bacillati</taxon>
        <taxon>Actinomycetota</taxon>
        <taxon>Actinomycetes</taxon>
        <taxon>Kitasatosporales</taxon>
        <taxon>Streptomycetaceae</taxon>
        <taxon>Streptantibioticus</taxon>
    </lineage>
</organism>
<proteinExistence type="predicted"/>
<gene>
    <name evidence="1" type="ORF">NON19_22390</name>
    <name evidence="2" type="ORF">NON19_24360</name>
</gene>
<evidence type="ECO:0000313" key="1">
    <source>
        <dbReference type="EMBL" id="MCQ4044706.1"/>
    </source>
</evidence>
<keyword evidence="3" id="KW-1185">Reference proteome</keyword>
<reference evidence="1 3" key="1">
    <citation type="submission" date="2022-06" db="EMBL/GenBank/DDBJ databases">
        <title>Draft genome sequence of type strain Streptomyces rubrisoli DSM 42083.</title>
        <authorList>
            <person name="Duangmal K."/>
            <person name="Klaysubun C."/>
        </authorList>
    </citation>
    <scope>NUCLEOTIDE SEQUENCE [LARGE SCALE GENOMIC DNA]</scope>
    <source>
        <strain evidence="1 3">DSM 42083</strain>
    </source>
</reference>
<protein>
    <submittedName>
        <fullName evidence="1">Uncharacterized protein</fullName>
    </submittedName>
</protein>
<name>A0ABT1PH71_9ACTN</name>